<dbReference type="EMBL" id="JANCLT010000012">
    <property type="protein sequence ID" value="MCP8970467.1"/>
    <property type="molecule type" value="Genomic_DNA"/>
</dbReference>
<dbReference type="PANTHER" id="PTHR30349:SF64">
    <property type="entry name" value="PROPHAGE INTEGRASE INTD-RELATED"/>
    <property type="match status" value="1"/>
</dbReference>
<dbReference type="SUPFAM" id="SSF56349">
    <property type="entry name" value="DNA breaking-rejoining enzymes"/>
    <property type="match status" value="1"/>
</dbReference>
<dbReference type="Pfam" id="PF14657">
    <property type="entry name" value="Arm-DNA-bind_4"/>
    <property type="match status" value="1"/>
</dbReference>
<dbReference type="InterPro" id="IPR010998">
    <property type="entry name" value="Integrase_recombinase_N"/>
</dbReference>
<dbReference type="InterPro" id="IPR013762">
    <property type="entry name" value="Integrase-like_cat_sf"/>
</dbReference>
<dbReference type="GO" id="GO:0006310">
    <property type="term" value="P:DNA recombination"/>
    <property type="evidence" value="ECO:0007669"/>
    <property type="project" value="UniProtKB-KW"/>
</dbReference>
<dbReference type="GO" id="GO:0003677">
    <property type="term" value="F:DNA binding"/>
    <property type="evidence" value="ECO:0007669"/>
    <property type="project" value="UniProtKB-UniRule"/>
</dbReference>
<name>A0AA42BR11_9BACI</name>
<proteinExistence type="inferred from homology"/>
<dbReference type="RefSeq" id="WP_254760388.1">
    <property type="nucleotide sequence ID" value="NZ_JANCLT010000012.1"/>
</dbReference>
<comment type="similarity">
    <text evidence="1">Belongs to the 'phage' integrase family.</text>
</comment>
<organism evidence="8 9">
    <name type="scientific">Ectobacillus ponti</name>
    <dbReference type="NCBI Taxonomy" id="2961894"/>
    <lineage>
        <taxon>Bacteria</taxon>
        <taxon>Bacillati</taxon>
        <taxon>Bacillota</taxon>
        <taxon>Bacilli</taxon>
        <taxon>Bacillales</taxon>
        <taxon>Bacillaceae</taxon>
        <taxon>Ectobacillus</taxon>
    </lineage>
</organism>
<evidence type="ECO:0000256" key="3">
    <source>
        <dbReference type="ARBA" id="ARBA00023125"/>
    </source>
</evidence>
<dbReference type="InterPro" id="IPR011010">
    <property type="entry name" value="DNA_brk_join_enz"/>
</dbReference>
<evidence type="ECO:0000259" key="6">
    <source>
        <dbReference type="PROSITE" id="PS51898"/>
    </source>
</evidence>
<dbReference type="InterPro" id="IPR044068">
    <property type="entry name" value="CB"/>
</dbReference>
<dbReference type="InterPro" id="IPR050090">
    <property type="entry name" value="Tyrosine_recombinase_XerCD"/>
</dbReference>
<evidence type="ECO:0000313" key="9">
    <source>
        <dbReference type="Proteomes" id="UP001156102"/>
    </source>
</evidence>
<dbReference type="Pfam" id="PF00589">
    <property type="entry name" value="Phage_integrase"/>
    <property type="match status" value="1"/>
</dbReference>
<evidence type="ECO:0000256" key="5">
    <source>
        <dbReference type="PROSITE-ProRule" id="PRU01248"/>
    </source>
</evidence>
<evidence type="ECO:0000256" key="2">
    <source>
        <dbReference type="ARBA" id="ARBA00022908"/>
    </source>
</evidence>
<dbReference type="InterPro" id="IPR002104">
    <property type="entry name" value="Integrase_catalytic"/>
</dbReference>
<dbReference type="PANTHER" id="PTHR30349">
    <property type="entry name" value="PHAGE INTEGRASE-RELATED"/>
    <property type="match status" value="1"/>
</dbReference>
<dbReference type="InterPro" id="IPR004107">
    <property type="entry name" value="Integrase_SAM-like_N"/>
</dbReference>
<reference evidence="8" key="1">
    <citation type="submission" date="2022-07" db="EMBL/GenBank/DDBJ databases">
        <authorList>
            <person name="Li W.-J."/>
            <person name="Deng Q.-Q."/>
        </authorList>
    </citation>
    <scope>NUCLEOTIDE SEQUENCE</scope>
    <source>
        <strain evidence="8">SYSU M60031</strain>
    </source>
</reference>
<dbReference type="CDD" id="cd01189">
    <property type="entry name" value="INT_ICEBs1_C_like"/>
    <property type="match status" value="1"/>
</dbReference>
<dbReference type="GO" id="GO:0015074">
    <property type="term" value="P:DNA integration"/>
    <property type="evidence" value="ECO:0007669"/>
    <property type="project" value="UniProtKB-KW"/>
</dbReference>
<evidence type="ECO:0000313" key="8">
    <source>
        <dbReference type="EMBL" id="MCP8970467.1"/>
    </source>
</evidence>
<evidence type="ECO:0000259" key="7">
    <source>
        <dbReference type="PROSITE" id="PS51900"/>
    </source>
</evidence>
<dbReference type="PROSITE" id="PS51898">
    <property type="entry name" value="TYR_RECOMBINASE"/>
    <property type="match status" value="1"/>
</dbReference>
<feature type="domain" description="Tyr recombinase" evidence="6">
    <location>
        <begin position="165"/>
        <end position="361"/>
    </location>
</feature>
<dbReference type="Pfam" id="PF14659">
    <property type="entry name" value="Phage_int_SAM_3"/>
    <property type="match status" value="1"/>
</dbReference>
<protein>
    <submittedName>
        <fullName evidence="8">Site-specific integrase</fullName>
    </submittedName>
</protein>
<comment type="caution">
    <text evidence="8">The sequence shown here is derived from an EMBL/GenBank/DDBJ whole genome shotgun (WGS) entry which is preliminary data.</text>
</comment>
<dbReference type="Gene3D" id="1.10.150.130">
    <property type="match status" value="1"/>
</dbReference>
<gene>
    <name evidence="8" type="ORF">NK662_18270</name>
</gene>
<accession>A0AA42BR11</accession>
<keyword evidence="9" id="KW-1185">Reference proteome</keyword>
<dbReference type="InterPro" id="IPR028259">
    <property type="entry name" value="AP2-like_int_N"/>
</dbReference>
<keyword evidence="4" id="KW-0233">DNA recombination</keyword>
<evidence type="ECO:0000256" key="1">
    <source>
        <dbReference type="ARBA" id="ARBA00008857"/>
    </source>
</evidence>
<keyword evidence="3 5" id="KW-0238">DNA-binding</keyword>
<dbReference type="PROSITE" id="PS51900">
    <property type="entry name" value="CB"/>
    <property type="match status" value="1"/>
</dbReference>
<dbReference type="Gene3D" id="1.10.443.10">
    <property type="entry name" value="Intergrase catalytic core"/>
    <property type="match status" value="1"/>
</dbReference>
<evidence type="ECO:0000256" key="4">
    <source>
        <dbReference type="ARBA" id="ARBA00023172"/>
    </source>
</evidence>
<dbReference type="AlphaFoldDB" id="A0AA42BR11"/>
<sequence length="371" mass="41807">MGSVKKDGSTWYFVAELGTDPLTGKRKRKKQRGFKTKRDAEKALALVEAEVLKGTYFEPSSLLYQDHLREWFKVKKNSINIQTAEAYEGYIQRRVLPVLGHIPLAQLSPMLLQGYVSDLTEEGLASETVKKLYNIISNSLEHAVNMELLPSNPAKKIQLPKSKKKEMAVWDVEEIQAFLKVAREDRSYIAFHLAITTGMRRGEILGLRWKDVDLEKGMLYVRQTLSKDGKTFLTGAKTDSSVRSIKLSQETIAALKKHKARVASERLKGGAEYSNYDLVVCTAKGTPMNPENLKRTFIRLTKQADVSTIRFHDLRHTHATMLLAQGVHAKVISERLGHSNIKTTLDIYSHVLPSMQEEAANQIDALLAKTT</sequence>
<feature type="domain" description="Core-binding (CB)" evidence="7">
    <location>
        <begin position="55"/>
        <end position="144"/>
    </location>
</feature>
<dbReference type="Proteomes" id="UP001156102">
    <property type="component" value="Unassembled WGS sequence"/>
</dbReference>
<keyword evidence="2" id="KW-0229">DNA integration</keyword>